<protein>
    <recommendedName>
        <fullName evidence="4">PH domain-containing protein</fullName>
    </recommendedName>
</protein>
<keyword evidence="1" id="KW-1133">Transmembrane helix</keyword>
<keyword evidence="1" id="KW-0472">Membrane</keyword>
<organism evidence="2 3">
    <name type="scientific">Aquimarina algicola</name>
    <dbReference type="NCBI Taxonomy" id="2589995"/>
    <lineage>
        <taxon>Bacteria</taxon>
        <taxon>Pseudomonadati</taxon>
        <taxon>Bacteroidota</taxon>
        <taxon>Flavobacteriia</taxon>
        <taxon>Flavobacteriales</taxon>
        <taxon>Flavobacteriaceae</taxon>
        <taxon>Aquimarina</taxon>
    </lineage>
</organism>
<proteinExistence type="predicted"/>
<gene>
    <name evidence="2" type="ORF">FHK87_05145</name>
</gene>
<dbReference type="EMBL" id="VFWZ01000002">
    <property type="protein sequence ID" value="TPN86981.1"/>
    <property type="molecule type" value="Genomic_DNA"/>
</dbReference>
<sequence length="165" mass="19160">MMNEKRTYQYSGKWLTLLLGFIMFTGCTLLFHYKAINNTQGLIINHSIELDVNDATIFFWILFVLSLLMTLMTIFGMYFKLNSKKQLIIDEHTITIPPVGFQKRTTIIPFAELSEINETKVSGNRILNLYSQNEKCSIMSSLCVKKKEYNEIKELITQKINEVNS</sequence>
<evidence type="ECO:0000256" key="1">
    <source>
        <dbReference type="SAM" id="Phobius"/>
    </source>
</evidence>
<keyword evidence="1" id="KW-0812">Transmembrane</keyword>
<dbReference type="PROSITE" id="PS51257">
    <property type="entry name" value="PROKAR_LIPOPROTEIN"/>
    <property type="match status" value="1"/>
</dbReference>
<feature type="transmembrane region" description="Helical" evidence="1">
    <location>
        <begin position="57"/>
        <end position="79"/>
    </location>
</feature>
<evidence type="ECO:0000313" key="3">
    <source>
        <dbReference type="Proteomes" id="UP000315540"/>
    </source>
</evidence>
<accession>A0A504JKD0</accession>
<name>A0A504JKD0_9FLAO</name>
<dbReference type="RefSeq" id="WP_140590861.1">
    <property type="nucleotide sequence ID" value="NZ_VFWZ01000002.1"/>
</dbReference>
<dbReference type="Proteomes" id="UP000315540">
    <property type="component" value="Unassembled WGS sequence"/>
</dbReference>
<evidence type="ECO:0008006" key="4">
    <source>
        <dbReference type="Google" id="ProtNLM"/>
    </source>
</evidence>
<comment type="caution">
    <text evidence="2">The sequence shown here is derived from an EMBL/GenBank/DDBJ whole genome shotgun (WGS) entry which is preliminary data.</text>
</comment>
<dbReference type="AlphaFoldDB" id="A0A504JKD0"/>
<evidence type="ECO:0000313" key="2">
    <source>
        <dbReference type="EMBL" id="TPN86981.1"/>
    </source>
</evidence>
<dbReference type="OrthoDB" id="5518778at2"/>
<reference evidence="2 3" key="1">
    <citation type="submission" date="2019-06" db="EMBL/GenBank/DDBJ databases">
        <authorList>
            <person name="Meng X."/>
        </authorList>
    </citation>
    <scope>NUCLEOTIDE SEQUENCE [LARGE SCALE GENOMIC DNA]</scope>
    <source>
        <strain evidence="2 3">M625</strain>
    </source>
</reference>
<keyword evidence="3" id="KW-1185">Reference proteome</keyword>
<feature type="transmembrane region" description="Helical" evidence="1">
    <location>
        <begin position="12"/>
        <end position="33"/>
    </location>
</feature>